<dbReference type="InterPro" id="IPR036291">
    <property type="entry name" value="NAD(P)-bd_dom_sf"/>
</dbReference>
<dbReference type="SUPFAM" id="SSF51735">
    <property type="entry name" value="NAD(P)-binding Rossmann-fold domains"/>
    <property type="match status" value="1"/>
</dbReference>
<reference evidence="5" key="1">
    <citation type="journal article" date="2019" name="Int. J. Syst. Evol. Microbiol.">
        <title>The Global Catalogue of Microorganisms (GCM) 10K type strain sequencing project: providing services to taxonomists for standard genome sequencing and annotation.</title>
        <authorList>
            <consortium name="The Broad Institute Genomics Platform"/>
            <consortium name="The Broad Institute Genome Sequencing Center for Infectious Disease"/>
            <person name="Wu L."/>
            <person name="Ma J."/>
        </authorList>
    </citation>
    <scope>NUCLEOTIDE SEQUENCE [LARGE SCALE GENOMIC DNA]</scope>
    <source>
        <strain evidence="5">CCUG 56754</strain>
    </source>
</reference>
<evidence type="ECO:0000256" key="1">
    <source>
        <dbReference type="ARBA" id="ARBA00023002"/>
    </source>
</evidence>
<accession>A0ABW3LII5</accession>
<protein>
    <submittedName>
        <fullName evidence="4">NAD(P)-binding domain-containing protein</fullName>
    </submittedName>
</protein>
<comment type="caution">
    <text evidence="4">The sequence shown here is derived from an EMBL/GenBank/DDBJ whole genome shotgun (WGS) entry which is preliminary data.</text>
</comment>
<dbReference type="RefSeq" id="WP_390358932.1">
    <property type="nucleotide sequence ID" value="NZ_JBHTKJ010000005.1"/>
</dbReference>
<name>A0ABW3LII5_9BACI</name>
<gene>
    <name evidence="4" type="ORF">ACFQ3N_01440</name>
</gene>
<evidence type="ECO:0000259" key="3">
    <source>
        <dbReference type="Pfam" id="PF03446"/>
    </source>
</evidence>
<feature type="domain" description="6-phosphogluconate dehydrogenase NADP-binding" evidence="3">
    <location>
        <begin position="1"/>
        <end position="45"/>
    </location>
</feature>
<dbReference type="PANTHER" id="PTHR22981:SF7">
    <property type="entry name" value="3-HYDROXYISOBUTYRATE DEHYDROGENASE, MITOCHONDRIAL"/>
    <property type="match status" value="1"/>
</dbReference>
<dbReference type="InterPro" id="IPR006115">
    <property type="entry name" value="6PGDH_NADP-bd"/>
</dbReference>
<keyword evidence="5" id="KW-1185">Reference proteome</keyword>
<sequence>MINCPLSGGPAGVEDGTLTIRIGGNEKALTGITSSLKSVGDHIEYIEPSGAGQTLKLCDNMIVGGVLTLLS</sequence>
<dbReference type="Gene3D" id="3.40.50.720">
    <property type="entry name" value="NAD(P)-binding Rossmann-like Domain"/>
    <property type="match status" value="1"/>
</dbReference>
<organism evidence="4 5">
    <name type="scientific">Virgibacillus byunsanensis</name>
    <dbReference type="NCBI Taxonomy" id="570945"/>
    <lineage>
        <taxon>Bacteria</taxon>
        <taxon>Bacillati</taxon>
        <taxon>Bacillota</taxon>
        <taxon>Bacilli</taxon>
        <taxon>Bacillales</taxon>
        <taxon>Bacillaceae</taxon>
        <taxon>Virgibacillus</taxon>
    </lineage>
</organism>
<evidence type="ECO:0000313" key="4">
    <source>
        <dbReference type="EMBL" id="MFD1037091.1"/>
    </source>
</evidence>
<evidence type="ECO:0000313" key="5">
    <source>
        <dbReference type="Proteomes" id="UP001597040"/>
    </source>
</evidence>
<keyword evidence="2" id="KW-0520">NAD</keyword>
<dbReference type="PANTHER" id="PTHR22981">
    <property type="entry name" value="3-HYDROXYISOBUTYRATE DEHYDROGENASE-RELATED"/>
    <property type="match status" value="1"/>
</dbReference>
<dbReference type="Pfam" id="PF03446">
    <property type="entry name" value="NAD_binding_2"/>
    <property type="match status" value="1"/>
</dbReference>
<keyword evidence="1" id="KW-0560">Oxidoreductase</keyword>
<dbReference type="Proteomes" id="UP001597040">
    <property type="component" value="Unassembled WGS sequence"/>
</dbReference>
<dbReference type="EMBL" id="JBHTKJ010000005">
    <property type="protein sequence ID" value="MFD1037091.1"/>
    <property type="molecule type" value="Genomic_DNA"/>
</dbReference>
<proteinExistence type="predicted"/>
<evidence type="ECO:0000256" key="2">
    <source>
        <dbReference type="ARBA" id="ARBA00023027"/>
    </source>
</evidence>